<keyword evidence="2" id="KW-1185">Reference proteome</keyword>
<evidence type="ECO:0000313" key="1">
    <source>
        <dbReference type="EMBL" id="TWF94917.1"/>
    </source>
</evidence>
<comment type="caution">
    <text evidence="1">The sequence shown here is derived from an EMBL/GenBank/DDBJ whole genome shotgun (WGS) entry which is preliminary data.</text>
</comment>
<sequence length="98" mass="11061">MRIRPVDERDVSVEDDHPVFRVHLWSPTAPAAQVPPERIGWWNDSYELRECDVHDAIAWAQDNSPEDGRYVLQACHRREDGHLAAIVLAGREPAGPAA</sequence>
<dbReference type="OrthoDB" id="5121906at2"/>
<organism evidence="1 2">
    <name type="scientific">Saccharopolyspora dendranthemae</name>
    <dbReference type="NCBI Taxonomy" id="1181886"/>
    <lineage>
        <taxon>Bacteria</taxon>
        <taxon>Bacillati</taxon>
        <taxon>Actinomycetota</taxon>
        <taxon>Actinomycetes</taxon>
        <taxon>Pseudonocardiales</taxon>
        <taxon>Pseudonocardiaceae</taxon>
        <taxon>Saccharopolyspora</taxon>
    </lineage>
</organism>
<reference evidence="1 2" key="1">
    <citation type="submission" date="2019-06" db="EMBL/GenBank/DDBJ databases">
        <title>Sequencing the genomes of 1000 actinobacteria strains.</title>
        <authorList>
            <person name="Klenk H.-P."/>
        </authorList>
    </citation>
    <scope>NUCLEOTIDE SEQUENCE [LARGE SCALE GENOMIC DNA]</scope>
    <source>
        <strain evidence="1 2">DSM 46699</strain>
    </source>
</reference>
<evidence type="ECO:0000313" key="2">
    <source>
        <dbReference type="Proteomes" id="UP000316184"/>
    </source>
</evidence>
<dbReference type="RefSeq" id="WP_145741207.1">
    <property type="nucleotide sequence ID" value="NZ_VIWX01000003.1"/>
</dbReference>
<dbReference type="EMBL" id="VIWX01000003">
    <property type="protein sequence ID" value="TWF94917.1"/>
    <property type="molecule type" value="Genomic_DNA"/>
</dbReference>
<gene>
    <name evidence="1" type="ORF">FHU35_13638</name>
</gene>
<dbReference type="AlphaFoldDB" id="A0A561U6F3"/>
<accession>A0A561U6F3</accession>
<dbReference type="Proteomes" id="UP000316184">
    <property type="component" value="Unassembled WGS sequence"/>
</dbReference>
<protein>
    <submittedName>
        <fullName evidence="1">Uncharacterized protein</fullName>
    </submittedName>
</protein>
<name>A0A561U6F3_9PSEU</name>
<proteinExistence type="predicted"/>